<dbReference type="InterPro" id="IPR040356">
    <property type="entry name" value="SPEAR"/>
</dbReference>
<accession>A0ABP0YXS3</accession>
<keyword evidence="3" id="KW-0804">Transcription</keyword>
<gene>
    <name evidence="5" type="ORF">CITCOLO1_LOCUS17394</name>
</gene>
<dbReference type="Proteomes" id="UP001642487">
    <property type="component" value="Chromosome 7"/>
</dbReference>
<protein>
    <submittedName>
        <fullName evidence="5">Uncharacterized protein</fullName>
    </submittedName>
</protein>
<proteinExistence type="predicted"/>
<dbReference type="Pfam" id="PF08744">
    <property type="entry name" value="NOZZLE"/>
    <property type="match status" value="1"/>
</dbReference>
<feature type="compositionally biased region" description="Basic and acidic residues" evidence="4">
    <location>
        <begin position="7"/>
        <end position="19"/>
    </location>
</feature>
<evidence type="ECO:0000256" key="4">
    <source>
        <dbReference type="SAM" id="MobiDB-lite"/>
    </source>
</evidence>
<evidence type="ECO:0000256" key="1">
    <source>
        <dbReference type="ARBA" id="ARBA00022491"/>
    </source>
</evidence>
<reference evidence="5 6" key="1">
    <citation type="submission" date="2024-03" db="EMBL/GenBank/DDBJ databases">
        <authorList>
            <person name="Gkanogiannis A."/>
            <person name="Becerra Lopez-Lavalle L."/>
        </authorList>
    </citation>
    <scope>NUCLEOTIDE SEQUENCE [LARGE SCALE GENOMIC DNA]</scope>
</reference>
<keyword evidence="1" id="KW-0678">Repressor</keyword>
<keyword evidence="2" id="KW-0805">Transcription regulation</keyword>
<evidence type="ECO:0000313" key="5">
    <source>
        <dbReference type="EMBL" id="CAK9325141.1"/>
    </source>
</evidence>
<evidence type="ECO:0000256" key="3">
    <source>
        <dbReference type="ARBA" id="ARBA00023163"/>
    </source>
</evidence>
<dbReference type="PANTHER" id="PTHR33388:SF2">
    <property type="entry name" value="PROTEIN SPOROCYTELESS"/>
    <property type="match status" value="1"/>
</dbReference>
<sequence length="332" mass="35997">MATPIHTGREETKPTEPAKTRPGRKTGTKNPNQKKPPQRGLGVAQLERLRLQEKWKIMTEMPPPHHFFQSHPPLLDNTFLNFPLHFPAASPPMVGTGCGGGVLGFDHQSLVVQRIGNNAGFLGGGESYPHGGGVLIGNSSVEVSRELSSIPKLPPPPPFPSCDTHRCDTCFKKKRVNFSNIMKEKNINIAAAETPPLAAASSFDFLGLSKNSTAELNSPTIVNHHTNSDFDFSFNFNQGRGGDSGGGGGGGEESRLMEYEFFPRKNGRGTEIEELKMPKEELSLFGEENEEEEEVLAVDHGEGSCITTSCNDIINGGTRNSTALDLSLKLSF</sequence>
<evidence type="ECO:0000256" key="2">
    <source>
        <dbReference type="ARBA" id="ARBA00023015"/>
    </source>
</evidence>
<evidence type="ECO:0000313" key="6">
    <source>
        <dbReference type="Proteomes" id="UP001642487"/>
    </source>
</evidence>
<dbReference type="EMBL" id="OZ021741">
    <property type="protein sequence ID" value="CAK9325141.1"/>
    <property type="molecule type" value="Genomic_DNA"/>
</dbReference>
<feature type="region of interest" description="Disordered" evidence="4">
    <location>
        <begin position="1"/>
        <end position="42"/>
    </location>
</feature>
<dbReference type="InterPro" id="IPR014855">
    <property type="entry name" value="NOZZLE"/>
</dbReference>
<organism evidence="5 6">
    <name type="scientific">Citrullus colocynthis</name>
    <name type="common">colocynth</name>
    <dbReference type="NCBI Taxonomy" id="252529"/>
    <lineage>
        <taxon>Eukaryota</taxon>
        <taxon>Viridiplantae</taxon>
        <taxon>Streptophyta</taxon>
        <taxon>Embryophyta</taxon>
        <taxon>Tracheophyta</taxon>
        <taxon>Spermatophyta</taxon>
        <taxon>Magnoliopsida</taxon>
        <taxon>eudicotyledons</taxon>
        <taxon>Gunneridae</taxon>
        <taxon>Pentapetalae</taxon>
        <taxon>rosids</taxon>
        <taxon>fabids</taxon>
        <taxon>Cucurbitales</taxon>
        <taxon>Cucurbitaceae</taxon>
        <taxon>Benincaseae</taxon>
        <taxon>Citrullus</taxon>
    </lineage>
</organism>
<dbReference type="PANTHER" id="PTHR33388">
    <property type="entry name" value="OS01G0212500 PROTEIN"/>
    <property type="match status" value="1"/>
</dbReference>
<name>A0ABP0YXS3_9ROSI</name>
<keyword evidence="6" id="KW-1185">Reference proteome</keyword>